<dbReference type="Pfam" id="PF14441">
    <property type="entry name" value="OTT_1508_deam"/>
    <property type="match status" value="1"/>
</dbReference>
<dbReference type="AlphaFoldDB" id="A0A5C2SAB4"/>
<evidence type="ECO:0000313" key="1">
    <source>
        <dbReference type="EMBL" id="RPD60660.1"/>
    </source>
</evidence>
<organism evidence="1 2">
    <name type="scientific">Lentinus tigrinus ALCF2SS1-6</name>
    <dbReference type="NCBI Taxonomy" id="1328759"/>
    <lineage>
        <taxon>Eukaryota</taxon>
        <taxon>Fungi</taxon>
        <taxon>Dikarya</taxon>
        <taxon>Basidiomycota</taxon>
        <taxon>Agaricomycotina</taxon>
        <taxon>Agaricomycetes</taxon>
        <taxon>Polyporales</taxon>
        <taxon>Polyporaceae</taxon>
        <taxon>Lentinus</taxon>
    </lineage>
</organism>
<accession>A0A5C2SAB4</accession>
<dbReference type="InterPro" id="IPR027796">
    <property type="entry name" value="OTT_1508_deam-like"/>
</dbReference>
<keyword evidence="2" id="KW-1185">Reference proteome</keyword>
<sequence length="602" mass="67209">MSASVNLDWLALLLHGFYEENTGSHPPHSEVNDFDLDAHWDMERSTPSLDSLARLLIHQDRKQIVSIGLILPDITSTSQGPAEFLVAQNGGVSARVTEQLKSIIALLTEARALYVQDYDAGQRPILLSERTPLIAKLKELALSLHRHCWEKERRQVMKDSRCYRFHCLVEDVLGASADSRVDLSLEERTALQALQDAPPSHHAVLKEVRDVMYFIKALLSKGPEERHGFIPESRDAIAAETLMTPVRILAKITSATETLKPLWRLCDTYIEAIFARKQAERSKVPTASQPSTGTQGTGELPVIHKPFTIELWLWKICSIDRDYSEIVWMAVTRPSPFEHMEPQVSTLSVETRREECSICEAEVMSTLKLAGWNENRNGDLKKCTERFTTGFKAQLQSLCGHVESSDDSKYNCPMTLHCECVVLAELHRQRTKDRAVAPYVGVSKSSICAPCHLYFDCYGEVTGSAVRTLATHGTHDTHGQIWLWGTPTLFNKSDKPGQVDKKVKKLLVDKLKHRLFTEATSVCARQRASQSIIVSGVASVVRVREELHWNELLLQADEYWAAKVAKSAARVAMREEMAAATRVQAEAEADATAAESGGDCGV</sequence>
<dbReference type="OrthoDB" id="3061617at2759"/>
<protein>
    <submittedName>
        <fullName evidence="1">Uncharacterized protein</fullName>
    </submittedName>
</protein>
<dbReference type="EMBL" id="ML122265">
    <property type="protein sequence ID" value="RPD60660.1"/>
    <property type="molecule type" value="Genomic_DNA"/>
</dbReference>
<gene>
    <name evidence="1" type="ORF">L227DRAFT_94197</name>
</gene>
<proteinExistence type="predicted"/>
<name>A0A5C2SAB4_9APHY</name>
<reference evidence="1" key="1">
    <citation type="journal article" date="2018" name="Genome Biol. Evol.">
        <title>Genomics and development of Lentinus tigrinus, a white-rot wood-decaying mushroom with dimorphic fruiting bodies.</title>
        <authorList>
            <person name="Wu B."/>
            <person name="Xu Z."/>
            <person name="Knudson A."/>
            <person name="Carlson A."/>
            <person name="Chen N."/>
            <person name="Kovaka S."/>
            <person name="LaButti K."/>
            <person name="Lipzen A."/>
            <person name="Pennachio C."/>
            <person name="Riley R."/>
            <person name="Schakwitz W."/>
            <person name="Umezawa K."/>
            <person name="Ohm R.A."/>
            <person name="Grigoriev I.V."/>
            <person name="Nagy L.G."/>
            <person name="Gibbons J."/>
            <person name="Hibbett D."/>
        </authorList>
    </citation>
    <scope>NUCLEOTIDE SEQUENCE [LARGE SCALE GENOMIC DNA]</scope>
    <source>
        <strain evidence="1">ALCF2SS1-6</strain>
    </source>
</reference>
<dbReference type="Proteomes" id="UP000313359">
    <property type="component" value="Unassembled WGS sequence"/>
</dbReference>
<evidence type="ECO:0000313" key="2">
    <source>
        <dbReference type="Proteomes" id="UP000313359"/>
    </source>
</evidence>